<keyword evidence="1" id="KW-0732">Signal</keyword>
<evidence type="ECO:0000256" key="1">
    <source>
        <dbReference type="SAM" id="SignalP"/>
    </source>
</evidence>
<dbReference type="RefSeq" id="WP_171164150.1">
    <property type="nucleotide sequence ID" value="NZ_CP053073.1"/>
</dbReference>
<gene>
    <name evidence="2" type="ORF">DSM104440_03048</name>
</gene>
<dbReference type="SUPFAM" id="SSF49373">
    <property type="entry name" value="Invasin/intimin cell-adhesion fragments"/>
    <property type="match status" value="1"/>
</dbReference>
<feature type="chain" id="PRO_5026952876" description="Big-1 domain-containing protein" evidence="1">
    <location>
        <begin position="22"/>
        <end position="503"/>
    </location>
</feature>
<evidence type="ECO:0000313" key="2">
    <source>
        <dbReference type="EMBL" id="QJR16219.1"/>
    </source>
</evidence>
<evidence type="ECO:0008006" key="4">
    <source>
        <dbReference type="Google" id="ProtNLM"/>
    </source>
</evidence>
<dbReference type="KEGG" id="upl:DSM104440_03048"/>
<dbReference type="InParanoid" id="A0A6M4H905"/>
<feature type="signal peptide" evidence="1">
    <location>
        <begin position="1"/>
        <end position="21"/>
    </location>
</feature>
<dbReference type="EMBL" id="CP053073">
    <property type="protein sequence ID" value="QJR16219.1"/>
    <property type="molecule type" value="Genomic_DNA"/>
</dbReference>
<evidence type="ECO:0000313" key="3">
    <source>
        <dbReference type="Proteomes" id="UP000503096"/>
    </source>
</evidence>
<proteinExistence type="predicted"/>
<reference evidence="2 3" key="1">
    <citation type="submission" date="2020-04" db="EMBL/GenBank/DDBJ databases">
        <title>Usitatibacter rugosus gen. nov., sp. nov. and Usitatibacter palustris sp. nov., novel members of Usitatibacteraceae fam. nov. within the order Nitrosomonadales isolated from soil.</title>
        <authorList>
            <person name="Huber K.J."/>
            <person name="Neumann-Schaal M."/>
            <person name="Geppert A."/>
            <person name="Luckner M."/>
            <person name="Wanner G."/>
            <person name="Overmann J."/>
        </authorList>
    </citation>
    <scope>NUCLEOTIDE SEQUENCE [LARGE SCALE GENOMIC DNA]</scope>
    <source>
        <strain evidence="2 3">Swamp67</strain>
    </source>
</reference>
<dbReference type="Proteomes" id="UP000503096">
    <property type="component" value="Chromosome"/>
</dbReference>
<accession>A0A6M4H905</accession>
<keyword evidence="3" id="KW-1185">Reference proteome</keyword>
<dbReference type="InterPro" id="IPR008964">
    <property type="entry name" value="Invasin/intimin_cell_adhesion"/>
</dbReference>
<sequence>MKTALRSFVLGLALVAGLDAAATVSVLPGSSPQTINNGDYFAPLRVRVTDASGQPVPDAIVYWTLPYRSWAILAHESHANCTTQDGVGDNCAVYSGVDGTAELNTSYAVYAGTHTIRVFARTFDQTSELGFTEINLTVTPHTPPAATLREFGQSNRTGIRGRVLERPFGVTMLNLDGTPRVGAAVTFSRGDIFPAGAAGLFAGEPTATAITDDAGYAESPEFRITSGIGLGRIVARALDTTSSVVLEVNFYFTSTMPDGSTSVSVEDLWWAGPDESGWGLSIAQRGEQLFSVVFAYDAAGKPTWYALDQGQYASDALYEKFNARAYSPTGSPYFSYDASRFVPGPPGAVTQLQFYDENEATLRMTFGDRVVSKSIRRFDFSGTSGFPPFANITGTYWGGASQNGWAVAISEKNNALFAVWYTYDASGNRTWFSMTGGQWINQSTYLGTIYQTSGPQWPGYDSSLLVAKAVGSFALTFGSSNAVIFDWIIGERSARHTLQRYVP</sequence>
<dbReference type="AlphaFoldDB" id="A0A6M4H905"/>
<protein>
    <recommendedName>
        <fullName evidence="4">Big-1 domain-containing protein</fullName>
    </recommendedName>
</protein>
<name>A0A6M4H905_9PROT</name>
<organism evidence="2 3">
    <name type="scientific">Usitatibacter palustris</name>
    <dbReference type="NCBI Taxonomy" id="2732487"/>
    <lineage>
        <taxon>Bacteria</taxon>
        <taxon>Pseudomonadati</taxon>
        <taxon>Pseudomonadota</taxon>
        <taxon>Betaproteobacteria</taxon>
        <taxon>Nitrosomonadales</taxon>
        <taxon>Usitatibacteraceae</taxon>
        <taxon>Usitatibacter</taxon>
    </lineage>
</organism>